<accession>A0A1C7MK14</accession>
<name>A0A1C7MK14_GRIFR</name>
<dbReference type="EMBL" id="LUGG01000003">
    <property type="protein sequence ID" value="OBZ76746.1"/>
    <property type="molecule type" value="Genomic_DNA"/>
</dbReference>
<protein>
    <submittedName>
        <fullName evidence="1">Uncharacterized protein</fullName>
    </submittedName>
</protein>
<dbReference type="AlphaFoldDB" id="A0A1C7MK14"/>
<reference evidence="1 2" key="1">
    <citation type="submission" date="2016-03" db="EMBL/GenBank/DDBJ databases">
        <title>Whole genome sequencing of Grifola frondosa 9006-11.</title>
        <authorList>
            <person name="Min B."/>
            <person name="Park H."/>
            <person name="Kim J.-G."/>
            <person name="Cho H."/>
            <person name="Oh Y.-L."/>
            <person name="Kong W.-S."/>
            <person name="Choi I.-G."/>
        </authorList>
    </citation>
    <scope>NUCLEOTIDE SEQUENCE [LARGE SCALE GENOMIC DNA]</scope>
    <source>
        <strain evidence="1 2">9006-11</strain>
    </source>
</reference>
<proteinExistence type="predicted"/>
<evidence type="ECO:0000313" key="2">
    <source>
        <dbReference type="Proteomes" id="UP000092993"/>
    </source>
</evidence>
<evidence type="ECO:0000313" key="1">
    <source>
        <dbReference type="EMBL" id="OBZ76746.1"/>
    </source>
</evidence>
<keyword evidence="2" id="KW-1185">Reference proteome</keyword>
<gene>
    <name evidence="1" type="ORF">A0H81_03696</name>
</gene>
<comment type="caution">
    <text evidence="1">The sequence shown here is derived from an EMBL/GenBank/DDBJ whole genome shotgun (WGS) entry which is preliminary data.</text>
</comment>
<organism evidence="1 2">
    <name type="scientific">Grifola frondosa</name>
    <name type="common">Maitake</name>
    <name type="synonym">Polyporus frondosus</name>
    <dbReference type="NCBI Taxonomy" id="5627"/>
    <lineage>
        <taxon>Eukaryota</taxon>
        <taxon>Fungi</taxon>
        <taxon>Dikarya</taxon>
        <taxon>Basidiomycota</taxon>
        <taxon>Agaricomycotina</taxon>
        <taxon>Agaricomycetes</taxon>
        <taxon>Polyporales</taxon>
        <taxon>Grifolaceae</taxon>
        <taxon>Grifola</taxon>
    </lineage>
</organism>
<sequence>MATVTGVRVDTGALAVFVALVYSTGVLGMNGDDGGVSAKMSYVWRNGNGTAEAGRLELGDGIELSVVAGVLQPEVCDLATWPVSESRRCRVREIGRLSPVGYGSGMAGSFLGGWSCGYWNCEYGITLPSPQWKGRGSVLDSHGCSNWSEDKT</sequence>
<dbReference type="Proteomes" id="UP000092993">
    <property type="component" value="Unassembled WGS sequence"/>
</dbReference>